<evidence type="ECO:0000256" key="1">
    <source>
        <dbReference type="SAM" id="MobiDB-lite"/>
    </source>
</evidence>
<reference evidence="2 3" key="2">
    <citation type="submission" date="2008-10" db="EMBL/GenBank/DDBJ databases">
        <authorList>
            <person name="Fulton L."/>
            <person name="Clifton S."/>
            <person name="Fulton B."/>
            <person name="Xu J."/>
            <person name="Minx P."/>
            <person name="Pepin K.H."/>
            <person name="Johnson M."/>
            <person name="Bhonagiri V."/>
            <person name="Nash W.E."/>
            <person name="Mardis E.R."/>
            <person name="Wilson R.K."/>
        </authorList>
    </citation>
    <scope>NUCLEOTIDE SEQUENCE [LARGE SCALE GENOMIC DNA]</scope>
    <source>
        <strain evidence="2 3">ATCC 29098</strain>
    </source>
</reference>
<evidence type="ECO:0000313" key="2">
    <source>
        <dbReference type="EMBL" id="EEB34656.1"/>
    </source>
</evidence>
<dbReference type="AlphaFoldDB" id="B6WR49"/>
<dbReference type="Proteomes" id="UP000003676">
    <property type="component" value="Unassembled WGS sequence"/>
</dbReference>
<sequence>MPDAWQPAASWPAGKSWMAVCLLLIGGPRQEGARQEGARSGMLRQAEEN</sequence>
<name>B6WR49_9BACT</name>
<comment type="caution">
    <text evidence="2">The sequence shown here is derived from an EMBL/GenBank/DDBJ whole genome shotgun (WGS) entry which is preliminary data.</text>
</comment>
<organism evidence="2 3">
    <name type="scientific">Desulfovibrio piger ATCC 29098</name>
    <dbReference type="NCBI Taxonomy" id="411464"/>
    <lineage>
        <taxon>Bacteria</taxon>
        <taxon>Pseudomonadati</taxon>
        <taxon>Thermodesulfobacteriota</taxon>
        <taxon>Desulfovibrionia</taxon>
        <taxon>Desulfovibrionales</taxon>
        <taxon>Desulfovibrionaceae</taxon>
        <taxon>Desulfovibrio</taxon>
    </lineage>
</organism>
<dbReference type="HOGENOM" id="CLU_3134927_0_0_7"/>
<gene>
    <name evidence="2" type="ORF">DESPIG_00530</name>
</gene>
<proteinExistence type="predicted"/>
<reference evidence="2 3" key="1">
    <citation type="submission" date="2008-10" db="EMBL/GenBank/DDBJ databases">
        <title>Draft genome sequence of Desulvovibrio piger (ATCC 29098).</title>
        <authorList>
            <person name="Sudarsanam P."/>
            <person name="Ley R."/>
            <person name="Guruge J."/>
            <person name="Turnbaugh P.J."/>
            <person name="Mahowald M."/>
            <person name="Liep D."/>
            <person name="Gordon J."/>
        </authorList>
    </citation>
    <scope>NUCLEOTIDE SEQUENCE [LARGE SCALE GENOMIC DNA]</scope>
    <source>
        <strain evidence="2 3">ATCC 29098</strain>
    </source>
</reference>
<accession>B6WR49</accession>
<feature type="region of interest" description="Disordered" evidence="1">
    <location>
        <begin position="30"/>
        <end position="49"/>
    </location>
</feature>
<evidence type="ECO:0000313" key="3">
    <source>
        <dbReference type="Proteomes" id="UP000003676"/>
    </source>
</evidence>
<dbReference type="EMBL" id="ABXU01000021">
    <property type="protein sequence ID" value="EEB34656.1"/>
    <property type="molecule type" value="Genomic_DNA"/>
</dbReference>
<protein>
    <submittedName>
        <fullName evidence="2">Uncharacterized protein</fullName>
    </submittedName>
</protein>